<accession>A0A9B0WVT7</accession>
<dbReference type="InterPro" id="IPR042185">
    <property type="entry name" value="Serpin_sf_2"/>
</dbReference>
<keyword evidence="5" id="KW-0722">Serine protease inhibitor</keyword>
<organism evidence="10 11">
    <name type="scientific">Chrysochloris asiatica</name>
    <name type="common">Cape golden mole</name>
    <dbReference type="NCBI Taxonomy" id="185453"/>
    <lineage>
        <taxon>Eukaryota</taxon>
        <taxon>Metazoa</taxon>
        <taxon>Chordata</taxon>
        <taxon>Craniata</taxon>
        <taxon>Vertebrata</taxon>
        <taxon>Euteleostomi</taxon>
        <taxon>Mammalia</taxon>
        <taxon>Eutheria</taxon>
        <taxon>Afrotheria</taxon>
        <taxon>Chrysochloridae</taxon>
        <taxon>Chrysochlorinae</taxon>
        <taxon>Chrysochloris</taxon>
    </lineage>
</organism>
<comment type="subcellular location">
    <subcellularLocation>
        <location evidence="1">Cytoplasm</location>
    </subcellularLocation>
</comment>
<evidence type="ECO:0000256" key="3">
    <source>
        <dbReference type="ARBA" id="ARBA00022490"/>
    </source>
</evidence>
<keyword evidence="10" id="KW-1185">Reference proteome</keyword>
<dbReference type="GO" id="GO:0005737">
    <property type="term" value="C:cytoplasm"/>
    <property type="evidence" value="ECO:0007669"/>
    <property type="project" value="UniProtKB-SubCell"/>
</dbReference>
<evidence type="ECO:0000256" key="8">
    <source>
        <dbReference type="ARBA" id="ARBA00039202"/>
    </source>
</evidence>
<dbReference type="Gene3D" id="2.30.39.10">
    <property type="entry name" value="Alpha-1-antitrypsin, domain 1"/>
    <property type="match status" value="1"/>
</dbReference>
<evidence type="ECO:0000256" key="7">
    <source>
        <dbReference type="ARBA" id="ARBA00038828"/>
    </source>
</evidence>
<comment type="subunit">
    <text evidence="7">Forms a complex with the monomeric form of beta-tryptase.</text>
</comment>
<dbReference type="PROSITE" id="PS00284">
    <property type="entry name" value="SERPIN"/>
    <property type="match status" value="1"/>
</dbReference>
<dbReference type="AlphaFoldDB" id="A0A9B0WVT7"/>
<protein>
    <recommendedName>
        <fullName evidence="8">Serpin B6</fullName>
    </recommendedName>
</protein>
<dbReference type="SMART" id="SM00093">
    <property type="entry name" value="SERPIN"/>
    <property type="match status" value="1"/>
</dbReference>
<keyword evidence="3" id="KW-0963">Cytoplasm</keyword>
<reference evidence="11" key="1">
    <citation type="submission" date="2025-08" db="UniProtKB">
        <authorList>
            <consortium name="RefSeq"/>
        </authorList>
    </citation>
    <scope>IDENTIFICATION</scope>
    <source>
        <tissue evidence="11">Spleen</tissue>
    </source>
</reference>
<dbReference type="FunFam" id="2.30.39.10:FF:000001">
    <property type="entry name" value="Serpin family B member 2"/>
    <property type="match status" value="1"/>
</dbReference>
<dbReference type="FunFam" id="3.30.497.10:FF:000018">
    <property type="entry name" value="Serpin family B member 8"/>
    <property type="match status" value="1"/>
</dbReference>
<dbReference type="Gene3D" id="3.30.497.10">
    <property type="entry name" value="Antithrombin, subunit I, domain 2"/>
    <property type="match status" value="1"/>
</dbReference>
<dbReference type="Proteomes" id="UP000504623">
    <property type="component" value="Unplaced"/>
</dbReference>
<evidence type="ECO:0000256" key="1">
    <source>
        <dbReference type="ARBA" id="ARBA00004496"/>
    </source>
</evidence>
<dbReference type="RefSeq" id="XP_006870618.1">
    <property type="nucleotide sequence ID" value="XM_006870556.1"/>
</dbReference>
<dbReference type="InterPro" id="IPR000215">
    <property type="entry name" value="Serpin_fam"/>
</dbReference>
<gene>
    <name evidence="11" type="primary">LOC102840501</name>
</gene>
<dbReference type="OrthoDB" id="671595at2759"/>
<name>A0A9B0WVT7_CHRAS</name>
<comment type="similarity">
    <text evidence="2">Belongs to the serpin family. Ov-serpin subfamily.</text>
</comment>
<sequence length="383" mass="43089">MDTLSEANSTFALNLLKKLCENNSKNVFFSPLSISSTLAMVFMGAKGNTATQMSQTLCFNKSPGEGGDVHQGFQSLLTEVNQPDAQYLLRTANRLFGEKTRDFLSSFKDSCCKYYQAEMEELDFVNATEESREHINSWVAKKTEGENILLSYFNPLLASLIVHSFTGIVVVVSLSFHSWHKATDSEGSGQSPSTVSKNEKKPVQMMFKKSTFQMTYIGEIFTNILVLPYVNKELNMIIMLPNENTALSTVEKELTYEKFMEWTRPDKMDEVEVEVSLPRFKLEETYKMEDVLYSLGMTDAFDQGRADFSGMSSTGNLYLSNVVHKAFVEVNEEGTEAAAATAAIMMLRCARITPQFCADHPFLFFIQHAKTKHILFCGRVTSP</sequence>
<dbReference type="InterPro" id="IPR023796">
    <property type="entry name" value="Serpin_dom"/>
</dbReference>
<dbReference type="Pfam" id="PF00079">
    <property type="entry name" value="Serpin"/>
    <property type="match status" value="1"/>
</dbReference>
<dbReference type="PRINTS" id="PR00676">
    <property type="entry name" value="MASPIN"/>
</dbReference>
<dbReference type="GO" id="GO:0005615">
    <property type="term" value="C:extracellular space"/>
    <property type="evidence" value="ECO:0007669"/>
    <property type="project" value="InterPro"/>
</dbReference>
<dbReference type="GeneID" id="102840501"/>
<dbReference type="GO" id="GO:0004867">
    <property type="term" value="F:serine-type endopeptidase inhibitor activity"/>
    <property type="evidence" value="ECO:0007669"/>
    <property type="project" value="UniProtKB-KW"/>
</dbReference>
<evidence type="ECO:0000313" key="11">
    <source>
        <dbReference type="RefSeq" id="XP_006870618.1"/>
    </source>
</evidence>
<evidence type="ECO:0000256" key="5">
    <source>
        <dbReference type="ARBA" id="ARBA00022900"/>
    </source>
</evidence>
<dbReference type="InterPro" id="IPR000240">
    <property type="entry name" value="Serpin_B9/Maspin"/>
</dbReference>
<keyword evidence="4" id="KW-0646">Protease inhibitor</keyword>
<evidence type="ECO:0000256" key="6">
    <source>
        <dbReference type="ARBA" id="ARBA00022990"/>
    </source>
</evidence>
<dbReference type="PANTHER" id="PTHR11461:SF204">
    <property type="entry name" value="SERPIN B6"/>
    <property type="match status" value="1"/>
</dbReference>
<dbReference type="InterPro" id="IPR042178">
    <property type="entry name" value="Serpin_sf_1"/>
</dbReference>
<feature type="domain" description="Serpin" evidence="9">
    <location>
        <begin position="13"/>
        <end position="383"/>
    </location>
</feature>
<evidence type="ECO:0000256" key="4">
    <source>
        <dbReference type="ARBA" id="ARBA00022690"/>
    </source>
</evidence>
<evidence type="ECO:0000259" key="9">
    <source>
        <dbReference type="SMART" id="SM00093"/>
    </source>
</evidence>
<evidence type="ECO:0000256" key="2">
    <source>
        <dbReference type="ARBA" id="ARBA00006426"/>
    </source>
</evidence>
<dbReference type="SUPFAM" id="SSF56574">
    <property type="entry name" value="Serpins"/>
    <property type="match status" value="1"/>
</dbReference>
<keyword evidence="6" id="KW-0007">Acetylation</keyword>
<dbReference type="PANTHER" id="PTHR11461">
    <property type="entry name" value="SERINE PROTEASE INHIBITOR, SERPIN"/>
    <property type="match status" value="1"/>
</dbReference>
<dbReference type="InterPro" id="IPR036186">
    <property type="entry name" value="Serpin_sf"/>
</dbReference>
<evidence type="ECO:0000313" key="10">
    <source>
        <dbReference type="Proteomes" id="UP000504623"/>
    </source>
</evidence>
<dbReference type="InterPro" id="IPR023795">
    <property type="entry name" value="Serpin_CS"/>
</dbReference>
<proteinExistence type="inferred from homology"/>